<evidence type="ECO:0000256" key="2">
    <source>
        <dbReference type="ARBA" id="ARBA00022630"/>
    </source>
</evidence>
<gene>
    <name evidence="6" type="ORF">B0H66DRAFT_552468</name>
</gene>
<keyword evidence="7" id="KW-1185">Reference proteome</keyword>
<reference evidence="6" key="2">
    <citation type="submission" date="2023-06" db="EMBL/GenBank/DDBJ databases">
        <authorList>
            <consortium name="Lawrence Berkeley National Laboratory"/>
            <person name="Haridas S."/>
            <person name="Hensen N."/>
            <person name="Bonometti L."/>
            <person name="Westerberg I."/>
            <person name="Brannstrom I.O."/>
            <person name="Guillou S."/>
            <person name="Cros-Aarteil S."/>
            <person name="Calhoun S."/>
            <person name="Kuo A."/>
            <person name="Mondo S."/>
            <person name="Pangilinan J."/>
            <person name="Riley R."/>
            <person name="Labutti K."/>
            <person name="Andreopoulos B."/>
            <person name="Lipzen A."/>
            <person name="Chen C."/>
            <person name="Yanf M."/>
            <person name="Daum C."/>
            <person name="Ng V."/>
            <person name="Clum A."/>
            <person name="Steindorff A."/>
            <person name="Ohm R."/>
            <person name="Martin F."/>
            <person name="Silar P."/>
            <person name="Natvig D."/>
            <person name="Lalanne C."/>
            <person name="Gautier V."/>
            <person name="Ament-Velasquez S.L."/>
            <person name="Kruys A."/>
            <person name="Hutchinson M.I."/>
            <person name="Powell A.J."/>
            <person name="Barry K."/>
            <person name="Miller A.N."/>
            <person name="Grigoriev I.V."/>
            <person name="Debuchy R."/>
            <person name="Gladieux P."/>
            <person name="Thoren M.H."/>
            <person name="Johannesson H."/>
        </authorList>
    </citation>
    <scope>NUCLEOTIDE SEQUENCE</scope>
    <source>
        <strain evidence="6">CBS 118394</strain>
    </source>
</reference>
<keyword evidence="4" id="KW-0560">Oxidoreductase</keyword>
<keyword evidence="2" id="KW-0285">Flavoprotein</keyword>
<dbReference type="Pfam" id="PF00743">
    <property type="entry name" value="FMO-like"/>
    <property type="match status" value="1"/>
</dbReference>
<dbReference type="InterPro" id="IPR036188">
    <property type="entry name" value="FAD/NAD-bd_sf"/>
</dbReference>
<feature type="transmembrane region" description="Helical" evidence="5">
    <location>
        <begin position="525"/>
        <end position="544"/>
    </location>
</feature>
<accession>A0AAE0IB29</accession>
<organism evidence="6 7">
    <name type="scientific">Apodospora peruviana</name>
    <dbReference type="NCBI Taxonomy" id="516989"/>
    <lineage>
        <taxon>Eukaryota</taxon>
        <taxon>Fungi</taxon>
        <taxon>Dikarya</taxon>
        <taxon>Ascomycota</taxon>
        <taxon>Pezizomycotina</taxon>
        <taxon>Sordariomycetes</taxon>
        <taxon>Sordariomycetidae</taxon>
        <taxon>Sordariales</taxon>
        <taxon>Lasiosphaeriaceae</taxon>
        <taxon>Apodospora</taxon>
    </lineage>
</organism>
<comment type="similarity">
    <text evidence="1">Belongs to the FAD-binding monooxygenase family.</text>
</comment>
<sequence length="570" mass="64687">MADHTDNISYSQFACIGSGFSAIGLGAQLKRWYGITDIRFFERDSELGGTWFSNQYPGCACDVPTTLYSFSFEQNPKWTHVLPSRQELWDYLKAVADKYDLPQKMTFNTTVERCEWIEKTARWRLHINRKEDQQTQIHECQFLFSATGYFGKPRGLDNIPGVDTFQGPVLHSSRWDPAVDLTDKRVVVFGNGCTGTQMVPAILRAKAKHVTHVVRSRHWIMPADFSKPISPLMRTILTYLPGMGALRRLLIFCFAENDFRAFAMDEAGARYRQRLRARSETYMRSTAPAKYHDMLIPEFEVGCKRRIFDSSGYLASLHAPNLTLTDEEVVEVLPQGLRMRSDTIVDADVIALASGFKTEEFFGDIDVVGRGGETLQQHWDRFGGPEAYNCCAMNGFPNFFMLLGPNTAQGHTSVLMAVENAINYALRILKPVLARSSSQIAEVKRSAEEAYVDRIQAELQKTVYFSGCHSWYLMDNRVKGKSKWNGLSYPYSQVRFWYHCLFPVWKDWEFRGEKMKQRSIVKRKNGLLVATGAIVGAGVCLLLLDNNKMGFGVGFQTKIAGFLKGLIHSS</sequence>
<dbReference type="PANTHER" id="PTHR42877:SF10">
    <property type="entry name" value="L-ORNITHINE N(5)-OXYGENASE"/>
    <property type="match status" value="1"/>
</dbReference>
<keyword evidence="3" id="KW-0274">FAD</keyword>
<evidence type="ECO:0000256" key="5">
    <source>
        <dbReference type="SAM" id="Phobius"/>
    </source>
</evidence>
<evidence type="ECO:0008006" key="8">
    <source>
        <dbReference type="Google" id="ProtNLM"/>
    </source>
</evidence>
<dbReference type="SUPFAM" id="SSF51905">
    <property type="entry name" value="FAD/NAD(P)-binding domain"/>
    <property type="match status" value="2"/>
</dbReference>
<keyword evidence="5" id="KW-0812">Transmembrane</keyword>
<comment type="caution">
    <text evidence="6">The sequence shown here is derived from an EMBL/GenBank/DDBJ whole genome shotgun (WGS) entry which is preliminary data.</text>
</comment>
<dbReference type="GO" id="GO:0050660">
    <property type="term" value="F:flavin adenine dinucleotide binding"/>
    <property type="evidence" value="ECO:0007669"/>
    <property type="project" value="InterPro"/>
</dbReference>
<dbReference type="AlphaFoldDB" id="A0AAE0IB29"/>
<evidence type="ECO:0000256" key="4">
    <source>
        <dbReference type="ARBA" id="ARBA00023002"/>
    </source>
</evidence>
<dbReference type="InterPro" id="IPR051209">
    <property type="entry name" value="FAD-bind_Monooxygenase_sf"/>
</dbReference>
<dbReference type="Gene3D" id="3.50.50.60">
    <property type="entry name" value="FAD/NAD(P)-binding domain"/>
    <property type="match status" value="2"/>
</dbReference>
<protein>
    <recommendedName>
        <fullName evidence="8">Monooxygenase</fullName>
    </recommendedName>
</protein>
<dbReference type="PANTHER" id="PTHR42877">
    <property type="entry name" value="L-ORNITHINE N(5)-MONOOXYGENASE-RELATED"/>
    <property type="match status" value="1"/>
</dbReference>
<proteinExistence type="inferred from homology"/>
<evidence type="ECO:0000313" key="7">
    <source>
        <dbReference type="Proteomes" id="UP001283341"/>
    </source>
</evidence>
<keyword evidence="5" id="KW-1133">Transmembrane helix</keyword>
<evidence type="ECO:0000256" key="1">
    <source>
        <dbReference type="ARBA" id="ARBA00010139"/>
    </source>
</evidence>
<dbReference type="Pfam" id="PF13450">
    <property type="entry name" value="NAD_binding_8"/>
    <property type="match status" value="1"/>
</dbReference>
<evidence type="ECO:0000313" key="6">
    <source>
        <dbReference type="EMBL" id="KAK3321690.1"/>
    </source>
</evidence>
<keyword evidence="5" id="KW-0472">Membrane</keyword>
<dbReference type="Proteomes" id="UP001283341">
    <property type="component" value="Unassembled WGS sequence"/>
</dbReference>
<name>A0AAE0IB29_9PEZI</name>
<dbReference type="GO" id="GO:0050661">
    <property type="term" value="F:NADP binding"/>
    <property type="evidence" value="ECO:0007669"/>
    <property type="project" value="InterPro"/>
</dbReference>
<dbReference type="GO" id="GO:0004499">
    <property type="term" value="F:N,N-dimethylaniline monooxygenase activity"/>
    <property type="evidence" value="ECO:0007669"/>
    <property type="project" value="InterPro"/>
</dbReference>
<dbReference type="EMBL" id="JAUEDM010000003">
    <property type="protein sequence ID" value="KAK3321690.1"/>
    <property type="molecule type" value="Genomic_DNA"/>
</dbReference>
<evidence type="ECO:0000256" key="3">
    <source>
        <dbReference type="ARBA" id="ARBA00022827"/>
    </source>
</evidence>
<dbReference type="InterPro" id="IPR020946">
    <property type="entry name" value="Flavin_mOase-like"/>
</dbReference>
<reference evidence="6" key="1">
    <citation type="journal article" date="2023" name="Mol. Phylogenet. Evol.">
        <title>Genome-scale phylogeny and comparative genomics of the fungal order Sordariales.</title>
        <authorList>
            <person name="Hensen N."/>
            <person name="Bonometti L."/>
            <person name="Westerberg I."/>
            <person name="Brannstrom I.O."/>
            <person name="Guillou S."/>
            <person name="Cros-Aarteil S."/>
            <person name="Calhoun S."/>
            <person name="Haridas S."/>
            <person name="Kuo A."/>
            <person name="Mondo S."/>
            <person name="Pangilinan J."/>
            <person name="Riley R."/>
            <person name="LaButti K."/>
            <person name="Andreopoulos B."/>
            <person name="Lipzen A."/>
            <person name="Chen C."/>
            <person name="Yan M."/>
            <person name="Daum C."/>
            <person name="Ng V."/>
            <person name="Clum A."/>
            <person name="Steindorff A."/>
            <person name="Ohm R.A."/>
            <person name="Martin F."/>
            <person name="Silar P."/>
            <person name="Natvig D.O."/>
            <person name="Lalanne C."/>
            <person name="Gautier V."/>
            <person name="Ament-Velasquez S.L."/>
            <person name="Kruys A."/>
            <person name="Hutchinson M.I."/>
            <person name="Powell A.J."/>
            <person name="Barry K."/>
            <person name="Miller A.N."/>
            <person name="Grigoriev I.V."/>
            <person name="Debuchy R."/>
            <person name="Gladieux P."/>
            <person name="Hiltunen Thoren M."/>
            <person name="Johannesson H."/>
        </authorList>
    </citation>
    <scope>NUCLEOTIDE SEQUENCE</scope>
    <source>
        <strain evidence="6">CBS 118394</strain>
    </source>
</reference>